<name>A0AAD7MW54_9AGAR</name>
<comment type="caution">
    <text evidence="2">The sequence shown here is derived from an EMBL/GenBank/DDBJ whole genome shotgun (WGS) entry which is preliminary data.</text>
</comment>
<sequence length="139" mass="14603">MPSFPVASAPAVKDTATPKEKENKDKEAQTSPGPAPKVFGVGLPAPLLALMRTEEGPFLANEVYSVAPNEPLAPIEEAVTAPEWYAITRGRFVSVVDQFALSAVAISGVAHNANKAYATQALALDAFNRALTWGGVQVV</sequence>
<dbReference type="EMBL" id="JARKIB010000131">
    <property type="protein sequence ID" value="KAJ7734680.1"/>
    <property type="molecule type" value="Genomic_DNA"/>
</dbReference>
<proteinExistence type="predicted"/>
<feature type="region of interest" description="Disordered" evidence="1">
    <location>
        <begin position="1"/>
        <end position="38"/>
    </location>
</feature>
<protein>
    <submittedName>
        <fullName evidence="2">Uncharacterized protein</fullName>
    </submittedName>
</protein>
<evidence type="ECO:0000256" key="1">
    <source>
        <dbReference type="SAM" id="MobiDB-lite"/>
    </source>
</evidence>
<keyword evidence="3" id="KW-1185">Reference proteome</keyword>
<dbReference type="Proteomes" id="UP001215598">
    <property type="component" value="Unassembled WGS sequence"/>
</dbReference>
<gene>
    <name evidence="2" type="ORF">B0H16DRAFT_1731740</name>
</gene>
<reference evidence="2" key="1">
    <citation type="submission" date="2023-03" db="EMBL/GenBank/DDBJ databases">
        <title>Massive genome expansion in bonnet fungi (Mycena s.s.) driven by repeated elements and novel gene families across ecological guilds.</title>
        <authorList>
            <consortium name="Lawrence Berkeley National Laboratory"/>
            <person name="Harder C.B."/>
            <person name="Miyauchi S."/>
            <person name="Viragh M."/>
            <person name="Kuo A."/>
            <person name="Thoen E."/>
            <person name="Andreopoulos B."/>
            <person name="Lu D."/>
            <person name="Skrede I."/>
            <person name="Drula E."/>
            <person name="Henrissat B."/>
            <person name="Morin E."/>
            <person name="Kohler A."/>
            <person name="Barry K."/>
            <person name="LaButti K."/>
            <person name="Morin E."/>
            <person name="Salamov A."/>
            <person name="Lipzen A."/>
            <person name="Mereny Z."/>
            <person name="Hegedus B."/>
            <person name="Baldrian P."/>
            <person name="Stursova M."/>
            <person name="Weitz H."/>
            <person name="Taylor A."/>
            <person name="Grigoriev I.V."/>
            <person name="Nagy L.G."/>
            <person name="Martin F."/>
            <person name="Kauserud H."/>
        </authorList>
    </citation>
    <scope>NUCLEOTIDE SEQUENCE</scope>
    <source>
        <strain evidence="2">CBHHK182m</strain>
    </source>
</reference>
<evidence type="ECO:0000313" key="3">
    <source>
        <dbReference type="Proteomes" id="UP001215598"/>
    </source>
</evidence>
<evidence type="ECO:0000313" key="2">
    <source>
        <dbReference type="EMBL" id="KAJ7734680.1"/>
    </source>
</evidence>
<dbReference type="AlphaFoldDB" id="A0AAD7MW54"/>
<organism evidence="2 3">
    <name type="scientific">Mycena metata</name>
    <dbReference type="NCBI Taxonomy" id="1033252"/>
    <lineage>
        <taxon>Eukaryota</taxon>
        <taxon>Fungi</taxon>
        <taxon>Dikarya</taxon>
        <taxon>Basidiomycota</taxon>
        <taxon>Agaricomycotina</taxon>
        <taxon>Agaricomycetes</taxon>
        <taxon>Agaricomycetidae</taxon>
        <taxon>Agaricales</taxon>
        <taxon>Marasmiineae</taxon>
        <taxon>Mycenaceae</taxon>
        <taxon>Mycena</taxon>
    </lineage>
</organism>
<feature type="compositionally biased region" description="Basic and acidic residues" evidence="1">
    <location>
        <begin position="16"/>
        <end position="28"/>
    </location>
</feature>
<accession>A0AAD7MW54</accession>